<keyword evidence="3" id="KW-0804">Transcription</keyword>
<dbReference type="PANTHER" id="PTHR30146">
    <property type="entry name" value="LACI-RELATED TRANSCRIPTIONAL REPRESSOR"/>
    <property type="match status" value="1"/>
</dbReference>
<dbReference type="SMART" id="SM00420">
    <property type="entry name" value="HTH_DEOR"/>
    <property type="match status" value="1"/>
</dbReference>
<dbReference type="RefSeq" id="WP_091122797.1">
    <property type="nucleotide sequence ID" value="NZ_FOLB01000005.1"/>
</dbReference>
<evidence type="ECO:0000256" key="2">
    <source>
        <dbReference type="ARBA" id="ARBA00023125"/>
    </source>
</evidence>
<dbReference type="Pfam" id="PF08220">
    <property type="entry name" value="HTH_DeoR"/>
    <property type="match status" value="1"/>
</dbReference>
<proteinExistence type="predicted"/>
<evidence type="ECO:0000313" key="5">
    <source>
        <dbReference type="EMBL" id="SFC34860.1"/>
    </source>
</evidence>
<dbReference type="PRINTS" id="PR00037">
    <property type="entry name" value="HTHLACR"/>
</dbReference>
<sequence>MTDQTQHAPLAPARRARVLAALHRDGVVRISELIDSLGVAPVTLRRDLAEMEREGLLRRVHGGAVTVQAPPARRGAPAQGAAPAAGDDGGAIAVLVPSLNYYWPGVVRGMEAEAQRLGLKLLLRGASYELQDERPVLERLITSEDIRGLIVAPNTDTAHTADVVQWLADAPIPAVLVERDAISLPGHEPMESVTTDHALGAGLAARHLAATGHREVGLVLSRFSPTSRKIAAGWHAACTELGLNNPPELDAFLPDRASPEFSDTVNATLDAALAKGVTGLLVHSDPEAMAVIDLALIRGISVPGDLSVVAYDDEVAQLFSPALTAVSPPRHAVGEAAVDLLAKRLANPDRPVHRVALSPELNVRASTAAAPGA</sequence>
<dbReference type="GO" id="GO:0003700">
    <property type="term" value="F:DNA-binding transcription factor activity"/>
    <property type="evidence" value="ECO:0007669"/>
    <property type="project" value="InterPro"/>
</dbReference>
<organism evidence="5 6">
    <name type="scientific">Nocardioides terrae</name>
    <dbReference type="NCBI Taxonomy" id="574651"/>
    <lineage>
        <taxon>Bacteria</taxon>
        <taxon>Bacillati</taxon>
        <taxon>Actinomycetota</taxon>
        <taxon>Actinomycetes</taxon>
        <taxon>Propionibacteriales</taxon>
        <taxon>Nocardioidaceae</taxon>
        <taxon>Nocardioides</taxon>
    </lineage>
</organism>
<dbReference type="InterPro" id="IPR028082">
    <property type="entry name" value="Peripla_BP_I"/>
</dbReference>
<dbReference type="OrthoDB" id="59108at2"/>
<dbReference type="InterPro" id="IPR001034">
    <property type="entry name" value="DeoR_HTH"/>
</dbReference>
<name>A0A1I1INQ0_9ACTN</name>
<dbReference type="SUPFAM" id="SSF53822">
    <property type="entry name" value="Periplasmic binding protein-like I"/>
    <property type="match status" value="1"/>
</dbReference>
<dbReference type="PROSITE" id="PS00894">
    <property type="entry name" value="HTH_DEOR_1"/>
    <property type="match status" value="1"/>
</dbReference>
<keyword evidence="6" id="KW-1185">Reference proteome</keyword>
<dbReference type="PANTHER" id="PTHR30146:SF155">
    <property type="entry name" value="ALANINE RACEMASE"/>
    <property type="match status" value="1"/>
</dbReference>
<dbReference type="STRING" id="574651.SAMN04487968_105269"/>
<dbReference type="SUPFAM" id="SSF46785">
    <property type="entry name" value="Winged helix' DNA-binding domain"/>
    <property type="match status" value="1"/>
</dbReference>
<dbReference type="PROSITE" id="PS51000">
    <property type="entry name" value="HTH_DEOR_2"/>
    <property type="match status" value="1"/>
</dbReference>
<keyword evidence="1" id="KW-0805">Transcription regulation</keyword>
<dbReference type="InterPro" id="IPR036388">
    <property type="entry name" value="WH-like_DNA-bd_sf"/>
</dbReference>
<dbReference type="GO" id="GO:0000976">
    <property type="term" value="F:transcription cis-regulatory region binding"/>
    <property type="evidence" value="ECO:0007669"/>
    <property type="project" value="TreeGrafter"/>
</dbReference>
<feature type="domain" description="HTH deoR-type" evidence="4">
    <location>
        <begin position="11"/>
        <end position="66"/>
    </location>
</feature>
<dbReference type="Gene3D" id="1.10.10.10">
    <property type="entry name" value="Winged helix-like DNA-binding domain superfamily/Winged helix DNA-binding domain"/>
    <property type="match status" value="1"/>
</dbReference>
<evidence type="ECO:0000313" key="6">
    <source>
        <dbReference type="Proteomes" id="UP000198832"/>
    </source>
</evidence>
<dbReference type="Pfam" id="PF13377">
    <property type="entry name" value="Peripla_BP_3"/>
    <property type="match status" value="1"/>
</dbReference>
<evidence type="ECO:0000259" key="4">
    <source>
        <dbReference type="PROSITE" id="PS51000"/>
    </source>
</evidence>
<dbReference type="EMBL" id="FOLB01000005">
    <property type="protein sequence ID" value="SFC34860.1"/>
    <property type="molecule type" value="Genomic_DNA"/>
</dbReference>
<dbReference type="InterPro" id="IPR046335">
    <property type="entry name" value="LacI/GalR-like_sensor"/>
</dbReference>
<reference evidence="5 6" key="1">
    <citation type="submission" date="2016-10" db="EMBL/GenBank/DDBJ databases">
        <authorList>
            <person name="de Groot N.N."/>
        </authorList>
    </citation>
    <scope>NUCLEOTIDE SEQUENCE [LARGE SCALE GENOMIC DNA]</scope>
    <source>
        <strain evidence="5 6">CGMCC 1.7056</strain>
    </source>
</reference>
<evidence type="ECO:0000256" key="1">
    <source>
        <dbReference type="ARBA" id="ARBA00023015"/>
    </source>
</evidence>
<gene>
    <name evidence="5" type="ORF">SAMN04487968_105269</name>
</gene>
<dbReference type="Gene3D" id="3.40.50.2300">
    <property type="match status" value="2"/>
</dbReference>
<dbReference type="InterPro" id="IPR018356">
    <property type="entry name" value="Tscrpt_reg_HTH_DeoR_CS"/>
</dbReference>
<protein>
    <submittedName>
        <fullName evidence="5">DNA-binding transcriptional regulator, LacI/PurR family</fullName>
    </submittedName>
</protein>
<dbReference type="InterPro" id="IPR036390">
    <property type="entry name" value="WH_DNA-bd_sf"/>
</dbReference>
<dbReference type="Proteomes" id="UP000198832">
    <property type="component" value="Unassembled WGS sequence"/>
</dbReference>
<evidence type="ECO:0000256" key="3">
    <source>
        <dbReference type="ARBA" id="ARBA00023163"/>
    </source>
</evidence>
<accession>A0A1I1INQ0</accession>
<dbReference type="AlphaFoldDB" id="A0A1I1INQ0"/>
<keyword evidence="2 5" id="KW-0238">DNA-binding</keyword>